<evidence type="ECO:0000256" key="6">
    <source>
        <dbReference type="ARBA" id="ARBA00022801"/>
    </source>
</evidence>
<sequence>MPHPVGYSFVSSAKLTGNAQVNSLLYGTYWMGNSWSTGTFTTPLTYSFVTADSRFAINYSSDSEYESIYLLTSAQQNAIVSALGTWSSVANLKFTRVSESSTNVGDLRFGGYLDMDEDTAAWGYFPAHTPSAGDVWIGPVTNDPTPVKGTYDYLTFMHEIGHALGLKHPFSQSLSNPTVLAPQFDDVRYTIMSYDSAYSYEPTTPMLLDIAAIQSLYGANTQWQTGNNTYSWAADQSVFETIWDAGGNDTIDATNQLAAVRINLNEGQFSKIGQAFIDLDTQAAFNDGLAIAYGAKIENAVGSANDDTLIGNALNNLLNGRAGKDLMIGGAGNDTYVVDNSGDVVQESSALNSGIDSVVSSINYILGSNLENLTLSGTGNLDGTGNALNNRITGNAGANTLSGGAGSDTLDGGSGIDTLIGGTGNDTYVVDNISDLISETSTLVSEVDTVRSSVNWTLGSNLENLTLIGSASLNGTGNTLGNVLVGNAGSNLLNGGGGIDTLIGGTGNDTYVVDNLRDIVRETSTLASEIDTVRSSVSWTLGANLENLALTGAAHLSGTGNALRNVLTGNAGNNVLNAGAGNDTLDGGSGIDTLIGGTGNDTYVVDNLRDIVRETSTLAREIDTVRSSVSWSLGANLENLALIGTAHLSGSGNALNNVLMGNVGNNLLNGGTGIDTLIGGTGNDTYVVDNLRDVVRETSTLASEIDTVRSSVSWTLGANLENLALIGTAHLSGTGNALRNVLIGNAGNNVLNGGAGNDTLDGGRGIDTLIGGTGNDTYVVDNLRDVVRETSTLASEIDTVRSSVSWSLGANLENLTLIGSTHLNGTGNTLGNVLIGNVGNNVLNGGAGNDTLDGGSGIDTLIGGTGKDTYVVDNLRDIVRETSTTVSEIDTVRSSVSWSLGANLENLTLIGSTHLNGNGNTLGNVLIGNVGNNVLNGGAGNDTLDGGSGIDTLIGGTGNDTYVVDNLRDIVIETSTTVSEIDTVRSSVSWSLGANLENLTLVGSTHLNGTGNALGNVLNGNTGNNVLNGGAGNDKLNGGAGDDTLIGGIGSDTLTGGTGADRFVFSALDELGKGSARDVITDFSSILGDKIDLSKLAADFLTMPINGFSFIDSNDFTSAGQLRFVDQVLYGNINDNLDADFEIQLLGVNTFSANDLIA</sequence>
<dbReference type="InterPro" id="IPR006026">
    <property type="entry name" value="Peptidase_Metallo"/>
</dbReference>
<gene>
    <name evidence="10" type="ORF">CRX69_17310</name>
</gene>
<feature type="domain" description="Peptidase metallopeptidase" evidence="9">
    <location>
        <begin position="42"/>
        <end position="202"/>
    </location>
</feature>
<dbReference type="InterPro" id="IPR011049">
    <property type="entry name" value="Serralysin-like_metalloprot_C"/>
</dbReference>
<evidence type="ECO:0000256" key="7">
    <source>
        <dbReference type="ARBA" id="ARBA00022833"/>
    </source>
</evidence>
<dbReference type="RefSeq" id="WP_107322462.1">
    <property type="nucleotide sequence ID" value="NZ_CP024081.1"/>
</dbReference>
<dbReference type="InterPro" id="IPR001818">
    <property type="entry name" value="Pept_M10_metallopeptidase"/>
</dbReference>
<evidence type="ECO:0000256" key="8">
    <source>
        <dbReference type="ARBA" id="ARBA00022837"/>
    </source>
</evidence>
<dbReference type="SMART" id="SM00235">
    <property type="entry name" value="ZnMc"/>
    <property type="match status" value="1"/>
</dbReference>
<dbReference type="PANTHER" id="PTHR38340">
    <property type="entry name" value="S-LAYER PROTEIN"/>
    <property type="match status" value="1"/>
</dbReference>
<name>A0ABM6UGZ2_9PSED</name>
<dbReference type="SUPFAM" id="SSF51120">
    <property type="entry name" value="beta-Roll"/>
    <property type="match status" value="9"/>
</dbReference>
<dbReference type="PANTHER" id="PTHR38340:SF1">
    <property type="entry name" value="S-LAYER PROTEIN"/>
    <property type="match status" value="1"/>
</dbReference>
<evidence type="ECO:0000256" key="5">
    <source>
        <dbReference type="ARBA" id="ARBA00022723"/>
    </source>
</evidence>
<keyword evidence="11" id="KW-1185">Reference proteome</keyword>
<dbReference type="Gene3D" id="3.40.390.10">
    <property type="entry name" value="Collagenase (Catalytic Domain)"/>
    <property type="match status" value="1"/>
</dbReference>
<evidence type="ECO:0000313" key="10">
    <source>
        <dbReference type="EMBL" id="AVU76867.1"/>
    </source>
</evidence>
<keyword evidence="8" id="KW-0106">Calcium</keyword>
<dbReference type="Pfam" id="PF00353">
    <property type="entry name" value="HemolysinCabind"/>
    <property type="match status" value="9"/>
</dbReference>
<evidence type="ECO:0000256" key="1">
    <source>
        <dbReference type="ARBA" id="ARBA00004613"/>
    </source>
</evidence>
<keyword evidence="3" id="KW-0964">Secreted</keyword>
<dbReference type="Gene3D" id="2.150.10.10">
    <property type="entry name" value="Serralysin-like metalloprotease, C-terminal"/>
    <property type="match status" value="5"/>
</dbReference>
<evidence type="ECO:0000256" key="4">
    <source>
        <dbReference type="ARBA" id="ARBA00022670"/>
    </source>
</evidence>
<dbReference type="InterPro" id="IPR001343">
    <property type="entry name" value="Hemolysn_Ca-bd"/>
</dbReference>
<comment type="similarity">
    <text evidence="2">Belongs to the peptidase M10B family.</text>
</comment>
<dbReference type="SUPFAM" id="SSF55486">
    <property type="entry name" value="Metalloproteases ('zincins'), catalytic domain"/>
    <property type="match status" value="1"/>
</dbReference>
<evidence type="ECO:0000259" key="9">
    <source>
        <dbReference type="SMART" id="SM00235"/>
    </source>
</evidence>
<dbReference type="InterPro" id="IPR024079">
    <property type="entry name" value="MetalloPept_cat_dom_sf"/>
</dbReference>
<evidence type="ECO:0000313" key="11">
    <source>
        <dbReference type="Proteomes" id="UP000241936"/>
    </source>
</evidence>
<keyword evidence="7" id="KW-0862">Zinc</keyword>
<dbReference type="PROSITE" id="PS00330">
    <property type="entry name" value="HEMOLYSIN_CALCIUM"/>
    <property type="match status" value="6"/>
</dbReference>
<evidence type="ECO:0000256" key="2">
    <source>
        <dbReference type="ARBA" id="ARBA00009490"/>
    </source>
</evidence>
<evidence type="ECO:0000256" key="3">
    <source>
        <dbReference type="ARBA" id="ARBA00022525"/>
    </source>
</evidence>
<dbReference type="PRINTS" id="PR00313">
    <property type="entry name" value="CABNDNGRPT"/>
</dbReference>
<proteinExistence type="inferred from homology"/>
<protein>
    <submittedName>
        <fullName evidence="10">Serine 3-dehydrogenase</fullName>
    </submittedName>
</protein>
<keyword evidence="5" id="KW-0479">Metal-binding</keyword>
<dbReference type="CDD" id="cd04277">
    <property type="entry name" value="ZnMc_serralysin_like"/>
    <property type="match status" value="1"/>
</dbReference>
<keyword evidence="6" id="KW-0378">Hydrolase</keyword>
<dbReference type="InterPro" id="IPR018511">
    <property type="entry name" value="Hemolysin-typ_Ca-bd_CS"/>
</dbReference>
<keyword evidence="4" id="KW-0645">Protease</keyword>
<dbReference type="Pfam" id="PF00413">
    <property type="entry name" value="Peptidase_M10"/>
    <property type="match status" value="1"/>
</dbReference>
<reference evidence="10 11" key="1">
    <citation type="journal article" date="2018" name="Front. Microbiol.">
        <title>Pseudomonas rhizophila S211, a New Plant Growth-Promoting Rhizobacterium with Potential in Pesticide-Bioremediation.</title>
        <authorList>
            <person name="Hassen W."/>
            <person name="Neifar M."/>
            <person name="Cherif H."/>
            <person name="Najjari A."/>
            <person name="Chouchane H."/>
            <person name="Driouich R.C."/>
            <person name="Salah A."/>
            <person name="Naili F."/>
            <person name="Mosbah A."/>
            <person name="Souissi Y."/>
            <person name="Raddadi N."/>
            <person name="Ouzari H.I."/>
            <person name="Fava F."/>
            <person name="Cherif A."/>
        </authorList>
    </citation>
    <scope>NUCLEOTIDE SEQUENCE [LARGE SCALE GENOMIC DNA]</scope>
    <source>
        <strain evidence="10 11">S211</strain>
    </source>
</reference>
<dbReference type="InterPro" id="IPR034033">
    <property type="entry name" value="Serralysin-like"/>
</dbReference>
<organism evidence="10 11">
    <name type="scientific">Pseudomonas rhizophila</name>
    <dbReference type="NCBI Taxonomy" id="2045200"/>
    <lineage>
        <taxon>Bacteria</taxon>
        <taxon>Pseudomonadati</taxon>
        <taxon>Pseudomonadota</taxon>
        <taxon>Gammaproteobacteria</taxon>
        <taxon>Pseudomonadales</taxon>
        <taxon>Pseudomonadaceae</taxon>
        <taxon>Pseudomonas</taxon>
    </lineage>
</organism>
<dbReference type="InterPro" id="IPR050557">
    <property type="entry name" value="RTX_toxin/Mannuronan_C5-epim"/>
</dbReference>
<accession>A0ABM6UGZ2</accession>
<dbReference type="EMBL" id="CP024081">
    <property type="protein sequence ID" value="AVU76867.1"/>
    <property type="molecule type" value="Genomic_DNA"/>
</dbReference>
<dbReference type="Proteomes" id="UP000241936">
    <property type="component" value="Chromosome"/>
</dbReference>
<comment type="subcellular location">
    <subcellularLocation>
        <location evidence="1">Secreted</location>
    </subcellularLocation>
</comment>